<comment type="catalytic activity">
    <reaction evidence="6">
        <text>Couples ATP hydrolysis with the unwinding of duplex DNA by translocating in the 3'-5' direction.</text>
        <dbReference type="EC" id="5.6.2.4"/>
    </reaction>
</comment>
<feature type="region of interest" description="Disordered" evidence="10">
    <location>
        <begin position="438"/>
        <end position="497"/>
    </location>
</feature>
<organism evidence="13 14">
    <name type="scientific">Streptomyces marincola</name>
    <dbReference type="NCBI Taxonomy" id="2878388"/>
    <lineage>
        <taxon>Bacteria</taxon>
        <taxon>Bacillati</taxon>
        <taxon>Actinomycetota</taxon>
        <taxon>Actinomycetes</taxon>
        <taxon>Kitasatosporales</taxon>
        <taxon>Streptomycetaceae</taxon>
        <taxon>Streptomyces</taxon>
    </lineage>
</organism>
<dbReference type="Gene3D" id="3.40.50.300">
    <property type="entry name" value="P-loop containing nucleotide triphosphate hydrolases"/>
    <property type="match status" value="3"/>
</dbReference>
<dbReference type="OrthoDB" id="9806690at2"/>
<accession>A0A1W7CZG2</accession>
<dbReference type="InterPro" id="IPR014016">
    <property type="entry name" value="UvrD-like_ATP-bd"/>
</dbReference>
<dbReference type="InterPro" id="IPR000212">
    <property type="entry name" value="DNA_helicase_UvrD/REP"/>
</dbReference>
<feature type="domain" description="UvrD-like helicase ATP-binding" evidence="11">
    <location>
        <begin position="492"/>
        <end position="708"/>
    </location>
</feature>
<keyword evidence="4 9" id="KW-0067">ATP-binding</keyword>
<evidence type="ECO:0000256" key="4">
    <source>
        <dbReference type="ARBA" id="ARBA00022840"/>
    </source>
</evidence>
<evidence type="ECO:0000259" key="12">
    <source>
        <dbReference type="PROSITE" id="PS51217"/>
    </source>
</evidence>
<sequence length="1004" mass="109227">MRFHADLHIHSKYSRACSRDCDLEHLTWWARRKGITLVGTGDVTHPAWFEHLTDSLVPAEPGLYRLRDDLDADIARRLPPNLAARPVRFMLSVEISTIYKRDGHTRKVHHLVYLPDLAAAAEFNRRLARIGNIASDGRPILGLDSRDLLEIALECSADAYLVPAHVWTPWFAVLGSKSGFDAIEDCYADLAGHIFALETGLSSDPEMNWRVSGLDRYRLVSNSDAHSPPMLGRETTLFDTELSYWAVRSALETGKGHAGTVEFFPEEGKYHTDGHRKCGVRTDPAETIALGGRCPECGKPLTVGVLSRVEELADRAAPVRPAGAAGFHSLVPLPEIVGEIAGVGPRSKRVLREIDTLTAALGPELSVLLHVPVEDIAAHSEPLGEAVARLRRGEVIREAGFDGEYGVIRLFEPGELRRRAAGATPALFDDALFDAAGPGAGTGSGADTEPGAGATVPAQRRPAMRPAHGTGAQPAADAAGERARPAADGAPFGLDPDQEAAASVTEGPLLIVAGPGTGKTRTLTHRIARLVTEHGVPARHCLAITFTRRAAEEMRERLTALVPAHARELTIATFHSLGLAILREQHERAGLAADFAVTEELDGFQPDLVDFDDLIDLPLALLDADPELAAAYRDRYRWISVDEYQDVDERQYRLLRHLAPPDGNLTAIGDPDQSIYRFRGADVGFFLRFREDFPGARTVSLTRNYRSAAPVLTAALRVIEPATLVPGRVLRPLGAHGGAPVGVYAAGGEQAEATFVARTVEELLGGATFHARDSGWAETEGAEGLGFSDFAVLYRTDRQARAVIEALTRAGLPFQKRSHDRLADRPGVPEVLAALAAGRTWERLRQDEDAAVRSAVELLWPLARRCEGDEQRFRDELALGVEVDAWDPRADRISLLTLHAAKGLEFPVVFVVGCEDGLLPLRWPGAEPDPEDEAEERRLLFVGMTRARRRLYLSHAAQRARHGTARAARRSPFLDRLEGLGAGTVGAVGAVPGQRSRDTQLRLM</sequence>
<dbReference type="FunFam" id="3.40.50.300:FF:000478">
    <property type="entry name" value="3'-5' DNA helicase"/>
    <property type="match status" value="1"/>
</dbReference>
<evidence type="ECO:0000256" key="10">
    <source>
        <dbReference type="SAM" id="MobiDB-lite"/>
    </source>
</evidence>
<feature type="domain" description="UvrD-like helicase C-terminal" evidence="12">
    <location>
        <begin position="709"/>
        <end position="1004"/>
    </location>
</feature>
<dbReference type="SUPFAM" id="SSF52540">
    <property type="entry name" value="P-loop containing nucleoside triphosphate hydrolases"/>
    <property type="match status" value="1"/>
</dbReference>
<dbReference type="RefSeq" id="WP_086160026.1">
    <property type="nucleotide sequence ID" value="NZ_CP021121.1"/>
</dbReference>
<dbReference type="GO" id="GO:0005524">
    <property type="term" value="F:ATP binding"/>
    <property type="evidence" value="ECO:0007669"/>
    <property type="project" value="UniProtKB-UniRule"/>
</dbReference>
<evidence type="ECO:0000256" key="6">
    <source>
        <dbReference type="ARBA" id="ARBA00034617"/>
    </source>
</evidence>
<dbReference type="GO" id="GO:0016887">
    <property type="term" value="F:ATP hydrolysis activity"/>
    <property type="evidence" value="ECO:0007669"/>
    <property type="project" value="RHEA"/>
</dbReference>
<protein>
    <recommendedName>
        <fullName evidence="7">DNA 3'-5' helicase</fullName>
        <ecNumber evidence="7">5.6.2.4</ecNumber>
    </recommendedName>
</protein>
<dbReference type="GO" id="GO:0003677">
    <property type="term" value="F:DNA binding"/>
    <property type="evidence" value="ECO:0007669"/>
    <property type="project" value="InterPro"/>
</dbReference>
<evidence type="ECO:0000256" key="8">
    <source>
        <dbReference type="ARBA" id="ARBA00048988"/>
    </source>
</evidence>
<proteinExistence type="predicted"/>
<dbReference type="Proteomes" id="UP000194218">
    <property type="component" value="Chromosome"/>
</dbReference>
<dbReference type="InterPro" id="IPR016195">
    <property type="entry name" value="Pol/histidinol_Pase-like"/>
</dbReference>
<dbReference type="PANTHER" id="PTHR11070:SF2">
    <property type="entry name" value="ATP-DEPENDENT DNA HELICASE SRS2"/>
    <property type="match status" value="1"/>
</dbReference>
<dbReference type="Pfam" id="PF13361">
    <property type="entry name" value="UvrD_C"/>
    <property type="match status" value="2"/>
</dbReference>
<dbReference type="PROSITE" id="PS51217">
    <property type="entry name" value="UVRD_HELICASE_CTER"/>
    <property type="match status" value="1"/>
</dbReference>
<dbReference type="CDD" id="cd19067">
    <property type="entry name" value="PfuEndoQ-like"/>
    <property type="match status" value="1"/>
</dbReference>
<evidence type="ECO:0000256" key="2">
    <source>
        <dbReference type="ARBA" id="ARBA00022801"/>
    </source>
</evidence>
<comment type="catalytic activity">
    <reaction evidence="8">
        <text>ATP + H2O = ADP + phosphate + H(+)</text>
        <dbReference type="Rhea" id="RHEA:13065"/>
        <dbReference type="ChEBI" id="CHEBI:15377"/>
        <dbReference type="ChEBI" id="CHEBI:15378"/>
        <dbReference type="ChEBI" id="CHEBI:30616"/>
        <dbReference type="ChEBI" id="CHEBI:43474"/>
        <dbReference type="ChEBI" id="CHEBI:456216"/>
        <dbReference type="EC" id="5.6.2.4"/>
    </reaction>
</comment>
<dbReference type="Pfam" id="PF00580">
    <property type="entry name" value="UvrD-helicase"/>
    <property type="match status" value="2"/>
</dbReference>
<evidence type="ECO:0000256" key="3">
    <source>
        <dbReference type="ARBA" id="ARBA00022806"/>
    </source>
</evidence>
<keyword evidence="2 9" id="KW-0378">Hydrolase</keyword>
<dbReference type="EC" id="5.6.2.4" evidence="7"/>
<keyword evidence="1 9" id="KW-0547">Nucleotide-binding</keyword>
<feature type="compositionally biased region" description="Low complexity" evidence="10">
    <location>
        <begin position="467"/>
        <end position="478"/>
    </location>
</feature>
<evidence type="ECO:0000313" key="13">
    <source>
        <dbReference type="EMBL" id="ARQ70172.1"/>
    </source>
</evidence>
<dbReference type="Gene3D" id="3.20.20.140">
    <property type="entry name" value="Metal-dependent hydrolases"/>
    <property type="match status" value="1"/>
</dbReference>
<reference evidence="13 14" key="1">
    <citation type="submission" date="2017-05" db="EMBL/GenBank/DDBJ databases">
        <title>Complete genome sequence of Streptomyces sp. SCSIO 03032 revealed the diverse biosynthetic pathways for its bioactive secondary metabolites.</title>
        <authorList>
            <person name="Ma L."/>
            <person name="Zhu Y."/>
            <person name="Zhang W."/>
            <person name="Zhang G."/>
            <person name="Tian X."/>
            <person name="Zhang S."/>
            <person name="Zhang C."/>
        </authorList>
    </citation>
    <scope>NUCLEOTIDE SEQUENCE [LARGE SCALE GENOMIC DNA]</scope>
    <source>
        <strain evidence="13 14">SCSIO 03032</strain>
    </source>
</reference>
<dbReference type="PANTHER" id="PTHR11070">
    <property type="entry name" value="UVRD / RECB / PCRA DNA HELICASE FAMILY MEMBER"/>
    <property type="match status" value="1"/>
</dbReference>
<dbReference type="SUPFAM" id="SSF89550">
    <property type="entry name" value="PHP domain-like"/>
    <property type="match status" value="1"/>
</dbReference>
<evidence type="ECO:0000256" key="5">
    <source>
        <dbReference type="ARBA" id="ARBA00023235"/>
    </source>
</evidence>
<dbReference type="EMBL" id="CP021121">
    <property type="protein sequence ID" value="ARQ70172.1"/>
    <property type="molecule type" value="Genomic_DNA"/>
</dbReference>
<dbReference type="GO" id="GO:0043138">
    <property type="term" value="F:3'-5' DNA helicase activity"/>
    <property type="evidence" value="ECO:0007669"/>
    <property type="project" value="UniProtKB-EC"/>
</dbReference>
<dbReference type="CDD" id="cd17932">
    <property type="entry name" value="DEXQc_UvrD"/>
    <property type="match status" value="1"/>
</dbReference>
<evidence type="ECO:0000256" key="9">
    <source>
        <dbReference type="PROSITE-ProRule" id="PRU00560"/>
    </source>
</evidence>
<dbReference type="InterPro" id="IPR027417">
    <property type="entry name" value="P-loop_NTPase"/>
</dbReference>
<keyword evidence="3 9" id="KW-0347">Helicase</keyword>
<name>A0A1W7CZG2_9ACTN</name>
<dbReference type="KEGG" id="smao:CAG99_16130"/>
<evidence type="ECO:0000313" key="14">
    <source>
        <dbReference type="Proteomes" id="UP000194218"/>
    </source>
</evidence>
<evidence type="ECO:0000256" key="1">
    <source>
        <dbReference type="ARBA" id="ARBA00022741"/>
    </source>
</evidence>
<keyword evidence="5" id="KW-0413">Isomerase</keyword>
<keyword evidence="14" id="KW-1185">Reference proteome</keyword>
<evidence type="ECO:0000256" key="7">
    <source>
        <dbReference type="ARBA" id="ARBA00034808"/>
    </source>
</evidence>
<dbReference type="PROSITE" id="PS51198">
    <property type="entry name" value="UVRD_HELICASE_ATP_BIND"/>
    <property type="match status" value="1"/>
</dbReference>
<dbReference type="AlphaFoldDB" id="A0A1W7CZG2"/>
<feature type="binding site" evidence="9">
    <location>
        <begin position="513"/>
        <end position="520"/>
    </location>
    <ligand>
        <name>ATP</name>
        <dbReference type="ChEBI" id="CHEBI:30616"/>
    </ligand>
</feature>
<dbReference type="GO" id="GO:0000725">
    <property type="term" value="P:recombinational repair"/>
    <property type="evidence" value="ECO:0007669"/>
    <property type="project" value="TreeGrafter"/>
</dbReference>
<evidence type="ECO:0000259" key="11">
    <source>
        <dbReference type="PROSITE" id="PS51198"/>
    </source>
</evidence>
<dbReference type="CDD" id="cd18807">
    <property type="entry name" value="SF1_C_UvrD"/>
    <property type="match status" value="1"/>
</dbReference>
<gene>
    <name evidence="13" type="ORF">CAG99_16130</name>
</gene>
<dbReference type="InterPro" id="IPR014017">
    <property type="entry name" value="DNA_helicase_UvrD-like_C"/>
</dbReference>